<name>A0A495SBZ2_9FLAO</name>
<dbReference type="Pfam" id="PF18626">
    <property type="entry name" value="Gln_deamidase_2"/>
    <property type="match status" value="1"/>
</dbReference>
<feature type="signal peptide" evidence="1">
    <location>
        <begin position="1"/>
        <end position="21"/>
    </location>
</feature>
<feature type="domain" description="Protein glutaminase" evidence="2">
    <location>
        <begin position="145"/>
        <end position="254"/>
    </location>
</feature>
<dbReference type="Gene3D" id="3.10.620.30">
    <property type="match status" value="1"/>
</dbReference>
<dbReference type="AlphaFoldDB" id="A0A495SBZ2"/>
<dbReference type="Proteomes" id="UP000272428">
    <property type="component" value="Unassembled WGS sequence"/>
</dbReference>
<dbReference type="Gene3D" id="2.40.50.340">
    <property type="match status" value="1"/>
</dbReference>
<dbReference type="InterPro" id="IPR041325">
    <property type="entry name" value="Gln_deamidase_2"/>
</dbReference>
<comment type="caution">
    <text evidence="3">The sequence shown here is derived from an EMBL/GenBank/DDBJ whole genome shotgun (WGS) entry which is preliminary data.</text>
</comment>
<gene>
    <name evidence="3" type="ORF">BCF58_1883</name>
</gene>
<dbReference type="OrthoDB" id="8417456at2"/>
<keyword evidence="4" id="KW-1185">Reference proteome</keyword>
<sequence length="321" mass="35208">MKKLFLSMVVFLTLLSSNACSDSATNQDVVGKENTSNHVAARDFGKTVPVGINEENGTLKVSFILSAQFYEIKPSKENEEYISLIRQAIQNESPIHVFMKLNSNEIVKVEKGTEEDVKYFRSILTKEEKPELNKLTSVLPNVTTLNNMFTQIKNQSCGTSTASSPCITFRYAVDGCYARAHKMRQILVNNGYDCEKQFIYGNLKASTGSCCVSWNYHVAILVSYKNASGVTEKRIIDPSLFPNGPVTETTWRNACVNTSCGTASSSSYANTAGNIYYRSSTGSYLYDNSYINTNCVLTTFSSLSGCSPTPAPSVSHCGGIS</sequence>
<evidence type="ECO:0000313" key="4">
    <source>
        <dbReference type="Proteomes" id="UP000272428"/>
    </source>
</evidence>
<dbReference type="EMBL" id="RBXB01000002">
    <property type="protein sequence ID" value="RKS97750.1"/>
    <property type="molecule type" value="Genomic_DNA"/>
</dbReference>
<organism evidence="3 4">
    <name type="scientific">Chryseobacterium defluvii</name>
    <dbReference type="NCBI Taxonomy" id="160396"/>
    <lineage>
        <taxon>Bacteria</taxon>
        <taxon>Pseudomonadati</taxon>
        <taxon>Bacteroidota</taxon>
        <taxon>Flavobacteriia</taxon>
        <taxon>Flavobacteriales</taxon>
        <taxon>Weeksellaceae</taxon>
        <taxon>Chryseobacterium group</taxon>
        <taxon>Chryseobacterium</taxon>
    </lineage>
</organism>
<proteinExistence type="predicted"/>
<dbReference type="RefSeq" id="WP_147462049.1">
    <property type="nucleotide sequence ID" value="NZ_RBXB01000002.1"/>
</dbReference>
<reference evidence="3 4" key="1">
    <citation type="submission" date="2018-10" db="EMBL/GenBank/DDBJ databases">
        <title>Genomic Encyclopedia of Archaeal and Bacterial Type Strains, Phase II (KMG-II): from individual species to whole genera.</title>
        <authorList>
            <person name="Goeker M."/>
        </authorList>
    </citation>
    <scope>NUCLEOTIDE SEQUENCE [LARGE SCALE GENOMIC DNA]</scope>
    <source>
        <strain evidence="3 4">DSM 14219</strain>
    </source>
</reference>
<feature type="chain" id="PRO_5019778947" description="Protein glutaminase domain-containing protein" evidence="1">
    <location>
        <begin position="22"/>
        <end position="321"/>
    </location>
</feature>
<evidence type="ECO:0000256" key="1">
    <source>
        <dbReference type="SAM" id="SignalP"/>
    </source>
</evidence>
<keyword evidence="1" id="KW-0732">Signal</keyword>
<evidence type="ECO:0000259" key="2">
    <source>
        <dbReference type="Pfam" id="PF18626"/>
    </source>
</evidence>
<accession>A0A495SBZ2</accession>
<dbReference type="NCBIfam" id="NF040782">
    <property type="entry name" value="PG_glutam_Chrys"/>
    <property type="match status" value="1"/>
</dbReference>
<evidence type="ECO:0000313" key="3">
    <source>
        <dbReference type="EMBL" id="RKS97750.1"/>
    </source>
</evidence>
<protein>
    <recommendedName>
        <fullName evidence="2">Protein glutaminase domain-containing protein</fullName>
    </recommendedName>
</protein>